<keyword evidence="4" id="KW-0249">Electron transport</keyword>
<dbReference type="Proteomes" id="UP000601435">
    <property type="component" value="Unassembled WGS sequence"/>
</dbReference>
<dbReference type="InterPro" id="IPR006593">
    <property type="entry name" value="Cyt_b561/ferric_Rdtase_TM"/>
</dbReference>
<organism evidence="9 10">
    <name type="scientific">Symbiodinium necroappetens</name>
    <dbReference type="NCBI Taxonomy" id="1628268"/>
    <lineage>
        <taxon>Eukaryota</taxon>
        <taxon>Sar</taxon>
        <taxon>Alveolata</taxon>
        <taxon>Dinophyceae</taxon>
        <taxon>Suessiales</taxon>
        <taxon>Symbiodiniaceae</taxon>
        <taxon>Symbiodinium</taxon>
    </lineage>
</organism>
<evidence type="ECO:0000256" key="1">
    <source>
        <dbReference type="ARBA" id="ARBA00004370"/>
    </source>
</evidence>
<gene>
    <name evidence="9" type="primary">PGLP2</name>
    <name evidence="9" type="ORF">SNEC2469_LOCUS10731</name>
</gene>
<keyword evidence="6 7" id="KW-0472">Membrane</keyword>
<evidence type="ECO:0000313" key="10">
    <source>
        <dbReference type="Proteomes" id="UP000601435"/>
    </source>
</evidence>
<feature type="domain" description="Cytochrome b561" evidence="8">
    <location>
        <begin position="41"/>
        <end position="176"/>
    </location>
</feature>
<dbReference type="AlphaFoldDB" id="A0A812QM30"/>
<evidence type="ECO:0000256" key="6">
    <source>
        <dbReference type="ARBA" id="ARBA00023136"/>
    </source>
</evidence>
<dbReference type="SMART" id="SM00665">
    <property type="entry name" value="B561"/>
    <property type="match status" value="1"/>
</dbReference>
<keyword evidence="2" id="KW-0813">Transport</keyword>
<dbReference type="EMBL" id="CAJNJA010017068">
    <property type="protein sequence ID" value="CAE7393817.1"/>
    <property type="molecule type" value="Genomic_DNA"/>
</dbReference>
<dbReference type="Gene3D" id="1.20.120.1770">
    <property type="match status" value="1"/>
</dbReference>
<name>A0A812QM30_9DINO</name>
<evidence type="ECO:0000256" key="5">
    <source>
        <dbReference type="ARBA" id="ARBA00022989"/>
    </source>
</evidence>
<keyword evidence="3 7" id="KW-0812">Transmembrane</keyword>
<feature type="transmembrane region" description="Helical" evidence="7">
    <location>
        <begin position="163"/>
        <end position="181"/>
    </location>
</feature>
<evidence type="ECO:0000259" key="8">
    <source>
        <dbReference type="SMART" id="SM00665"/>
    </source>
</evidence>
<accession>A0A812QM30</accession>
<evidence type="ECO:0000256" key="2">
    <source>
        <dbReference type="ARBA" id="ARBA00022448"/>
    </source>
</evidence>
<feature type="transmembrane region" description="Helical" evidence="7">
    <location>
        <begin position="45"/>
        <end position="67"/>
    </location>
</feature>
<feature type="transmembrane region" description="Helical" evidence="7">
    <location>
        <begin position="79"/>
        <end position="99"/>
    </location>
</feature>
<proteinExistence type="predicted"/>
<dbReference type="OrthoDB" id="432881at2759"/>
<dbReference type="Pfam" id="PF03188">
    <property type="entry name" value="Cytochrom_B561"/>
    <property type="match status" value="1"/>
</dbReference>
<feature type="transmembrane region" description="Helical" evidence="7">
    <location>
        <begin position="7"/>
        <end position="25"/>
    </location>
</feature>
<evidence type="ECO:0000256" key="4">
    <source>
        <dbReference type="ARBA" id="ARBA00022982"/>
    </source>
</evidence>
<dbReference type="GO" id="GO:0016020">
    <property type="term" value="C:membrane"/>
    <property type="evidence" value="ECO:0007669"/>
    <property type="project" value="UniProtKB-SubCell"/>
</dbReference>
<keyword evidence="10" id="KW-1185">Reference proteome</keyword>
<sequence>MAASVDAIFMLAAFAVPVAVTYGMLGPGPGGSATLSTSFTWHPILMSSAFPCLMVLGRWVYVTDSLGDKQQQRSAHRGVMMLSTLVAIGGYIAIFMAHIKTPSFFGYNFAKHTWAVPSRIVHDFLGYSVLLLMLFQATVGLMKYWKLQAGQKSFPFHGSLGKLIILLGSGNILTACIFWSWSMAFKALLAGLALSAALCGAFWPAPERPETAPLAESTKP</sequence>
<protein>
    <submittedName>
        <fullName evidence="9">PGLP2 protein</fullName>
    </submittedName>
</protein>
<reference evidence="9" key="1">
    <citation type="submission" date="2021-02" db="EMBL/GenBank/DDBJ databases">
        <authorList>
            <person name="Dougan E. K."/>
            <person name="Rhodes N."/>
            <person name="Thang M."/>
            <person name="Chan C."/>
        </authorList>
    </citation>
    <scope>NUCLEOTIDE SEQUENCE</scope>
</reference>
<evidence type="ECO:0000256" key="7">
    <source>
        <dbReference type="SAM" id="Phobius"/>
    </source>
</evidence>
<evidence type="ECO:0000313" key="9">
    <source>
        <dbReference type="EMBL" id="CAE7393817.1"/>
    </source>
</evidence>
<comment type="caution">
    <text evidence="9">The sequence shown here is derived from an EMBL/GenBank/DDBJ whole genome shotgun (WGS) entry which is preliminary data.</text>
</comment>
<feature type="transmembrane region" description="Helical" evidence="7">
    <location>
        <begin position="124"/>
        <end position="142"/>
    </location>
</feature>
<comment type="subcellular location">
    <subcellularLocation>
        <location evidence="1">Membrane</location>
    </subcellularLocation>
</comment>
<keyword evidence="5 7" id="KW-1133">Transmembrane helix</keyword>
<evidence type="ECO:0000256" key="3">
    <source>
        <dbReference type="ARBA" id="ARBA00022692"/>
    </source>
</evidence>